<dbReference type="AlphaFoldDB" id="A0A642URI7"/>
<evidence type="ECO:0000256" key="4">
    <source>
        <dbReference type="ARBA" id="ARBA00022448"/>
    </source>
</evidence>
<evidence type="ECO:0000256" key="2">
    <source>
        <dbReference type="ARBA" id="ARBA00004347"/>
    </source>
</evidence>
<dbReference type="GeneID" id="54780810"/>
<name>A0A642URI7_DIURU</name>
<sequence>MDAFTDSGELYSIRNEFYTNQHNRVKNYLLDSFSAENQLKVLEFQIRSTIALGEDASQLISSGKSRFPDNDGFFQLLEAYNDLSSFGTDSSTYFDDVKEASFELEAVLTALYLVKYEKDFEQATKILNGYIAKGTPEFEPYLLLVQLHLVQIDLVAANKTFNELKKFNMSDDIVYSVIESWINALRGESENINNSFYFYDELLSTDFEDDNQSKFRILNVLFVLTLQLQHYPEATELLSQIESIHPEVTGDFVANQIAYDYLVNFGSNVPDLLTKLRQVQEGHRRLTDLEEKSKLFDDIAVKYA</sequence>
<keyword evidence="6 11" id="KW-0931">ER-Golgi transport</keyword>
<dbReference type="Gene3D" id="1.25.40.10">
    <property type="entry name" value="Tetratricopeptide repeat domain"/>
    <property type="match status" value="1"/>
</dbReference>
<dbReference type="RefSeq" id="XP_034013082.1">
    <property type="nucleotide sequence ID" value="XM_034154780.1"/>
</dbReference>
<dbReference type="GO" id="GO:0015031">
    <property type="term" value="P:protein transport"/>
    <property type="evidence" value="ECO:0007669"/>
    <property type="project" value="UniProtKB-UniRule"/>
</dbReference>
<gene>
    <name evidence="12" type="ORF">DIURU_002159</name>
</gene>
<dbReference type="InterPro" id="IPR011990">
    <property type="entry name" value="TPR-like_helical_dom_sf"/>
</dbReference>
<evidence type="ECO:0000313" key="13">
    <source>
        <dbReference type="Proteomes" id="UP000449547"/>
    </source>
</evidence>
<reference evidence="12 13" key="1">
    <citation type="submission" date="2019-07" db="EMBL/GenBank/DDBJ databases">
        <title>Genome assembly of two rare yeast pathogens: Diutina rugosa and Trichomonascus ciferrii.</title>
        <authorList>
            <person name="Mixao V."/>
            <person name="Saus E."/>
            <person name="Hansen A."/>
            <person name="Lass-Flor C."/>
            <person name="Gabaldon T."/>
        </authorList>
    </citation>
    <scope>NUCLEOTIDE SEQUENCE [LARGE SCALE GENOMIC DNA]</scope>
    <source>
        <strain evidence="12 13">CBS 613</strain>
    </source>
</reference>
<dbReference type="OMA" id="TIRNQFF"/>
<dbReference type="VEuPathDB" id="FungiDB:DIURU_002159"/>
<evidence type="ECO:0000256" key="3">
    <source>
        <dbReference type="ARBA" id="ARBA00008827"/>
    </source>
</evidence>
<dbReference type="GO" id="GO:0000139">
    <property type="term" value="C:Golgi membrane"/>
    <property type="evidence" value="ECO:0007669"/>
    <property type="project" value="UniProtKB-SubCell"/>
</dbReference>
<evidence type="ECO:0000256" key="10">
    <source>
        <dbReference type="ARBA" id="ARBA00023329"/>
    </source>
</evidence>
<evidence type="ECO:0000256" key="6">
    <source>
        <dbReference type="ARBA" id="ARBA00022892"/>
    </source>
</evidence>
<dbReference type="EMBL" id="SWFT01000065">
    <property type="protein sequence ID" value="KAA8903937.1"/>
    <property type="molecule type" value="Genomic_DNA"/>
</dbReference>
<dbReference type="PIRSF" id="PIRSF016478">
    <property type="entry name" value="Coatomer_esu"/>
    <property type="match status" value="1"/>
</dbReference>
<dbReference type="GO" id="GO:0006890">
    <property type="term" value="P:retrograde vesicle-mediated transport, Golgi to endoplasmic reticulum"/>
    <property type="evidence" value="ECO:0007669"/>
    <property type="project" value="UniProtKB-UniRule"/>
</dbReference>
<keyword evidence="10 11" id="KW-0968">Cytoplasmic vesicle</keyword>
<dbReference type="GO" id="GO:0005198">
    <property type="term" value="F:structural molecule activity"/>
    <property type="evidence" value="ECO:0007669"/>
    <property type="project" value="UniProtKB-UniRule"/>
</dbReference>
<keyword evidence="9 11" id="KW-0472">Membrane</keyword>
<organism evidence="12 13">
    <name type="scientific">Diutina rugosa</name>
    <name type="common">Yeast</name>
    <name type="synonym">Candida rugosa</name>
    <dbReference type="NCBI Taxonomy" id="5481"/>
    <lineage>
        <taxon>Eukaryota</taxon>
        <taxon>Fungi</taxon>
        <taxon>Dikarya</taxon>
        <taxon>Ascomycota</taxon>
        <taxon>Saccharomycotina</taxon>
        <taxon>Pichiomycetes</taxon>
        <taxon>Debaryomycetaceae</taxon>
        <taxon>Diutina</taxon>
    </lineage>
</organism>
<accession>A0A642URI7</accession>
<comment type="similarity">
    <text evidence="3 11">Belongs to the COPE family.</text>
</comment>
<comment type="function">
    <text evidence="11">The coatomer is a cytosolic protein complex that binds to dilysine motifs and reversibly associates with Golgi non-clathrin-coated vesicles, which further mediate biosynthetic protein transport from the ER, via the Golgi up to the trans Golgi network. The coatomer complex is required for budding from Golgi membranes, and is essential for the retrograde Golgi-to-ER transport of dilysine-tagged proteins.</text>
</comment>
<evidence type="ECO:0000256" key="8">
    <source>
        <dbReference type="ARBA" id="ARBA00023034"/>
    </source>
</evidence>
<keyword evidence="13" id="KW-1185">Reference proteome</keyword>
<keyword evidence="5 11" id="KW-0963">Cytoplasm</keyword>
<comment type="caution">
    <text evidence="12">The sequence shown here is derived from an EMBL/GenBank/DDBJ whole genome shotgun (WGS) entry which is preliminary data.</text>
</comment>
<keyword evidence="8 11" id="KW-0333">Golgi apparatus</keyword>
<dbReference type="Proteomes" id="UP000449547">
    <property type="component" value="Unassembled WGS sequence"/>
</dbReference>
<protein>
    <recommendedName>
        <fullName evidence="11">Coatomer subunit epsilon</fullName>
    </recommendedName>
</protein>
<dbReference type="GO" id="GO:0030126">
    <property type="term" value="C:COPI vesicle coat"/>
    <property type="evidence" value="ECO:0007669"/>
    <property type="project" value="TreeGrafter"/>
</dbReference>
<dbReference type="Pfam" id="PF04733">
    <property type="entry name" value="Coatomer_E"/>
    <property type="match status" value="1"/>
</dbReference>
<dbReference type="PANTHER" id="PTHR10805:SF0">
    <property type="entry name" value="COATOMER SUBUNIT EPSILON"/>
    <property type="match status" value="1"/>
</dbReference>
<evidence type="ECO:0000313" key="12">
    <source>
        <dbReference type="EMBL" id="KAA8903937.1"/>
    </source>
</evidence>
<dbReference type="OrthoDB" id="310217at2759"/>
<evidence type="ECO:0000256" key="1">
    <source>
        <dbReference type="ARBA" id="ARBA00004255"/>
    </source>
</evidence>
<evidence type="ECO:0000256" key="9">
    <source>
        <dbReference type="ARBA" id="ARBA00023136"/>
    </source>
</evidence>
<dbReference type="GO" id="GO:0006888">
    <property type="term" value="P:endoplasmic reticulum to Golgi vesicle-mediated transport"/>
    <property type="evidence" value="ECO:0007669"/>
    <property type="project" value="TreeGrafter"/>
</dbReference>
<comment type="subcellular location">
    <subcellularLocation>
        <location evidence="2">Cytoplasmic vesicle</location>
        <location evidence="2">COPI-coated vesicle membrane</location>
        <topology evidence="2">Peripheral membrane protein</topology>
        <orientation evidence="2">Cytoplasmic side</orientation>
    </subcellularLocation>
    <subcellularLocation>
        <location evidence="1">Golgi apparatus membrane</location>
        <topology evidence="1">Peripheral membrane protein</topology>
        <orientation evidence="1">Cytoplasmic side</orientation>
    </subcellularLocation>
</comment>
<evidence type="ECO:0000256" key="7">
    <source>
        <dbReference type="ARBA" id="ARBA00022927"/>
    </source>
</evidence>
<keyword evidence="7 11" id="KW-0653">Protein transport</keyword>
<proteinExistence type="inferred from homology"/>
<keyword evidence="4 11" id="KW-0813">Transport</keyword>
<dbReference type="GO" id="GO:0006891">
    <property type="term" value="P:intra-Golgi vesicle-mediated transport"/>
    <property type="evidence" value="ECO:0007669"/>
    <property type="project" value="TreeGrafter"/>
</dbReference>
<dbReference type="PANTHER" id="PTHR10805">
    <property type="entry name" value="COATOMER SUBUNIT EPSILON"/>
    <property type="match status" value="1"/>
</dbReference>
<evidence type="ECO:0000256" key="5">
    <source>
        <dbReference type="ARBA" id="ARBA00022490"/>
    </source>
</evidence>
<evidence type="ECO:0000256" key="11">
    <source>
        <dbReference type="PIRNR" id="PIRNR016478"/>
    </source>
</evidence>
<dbReference type="InterPro" id="IPR006822">
    <property type="entry name" value="Coatomer_esu"/>
</dbReference>